<evidence type="ECO:0000313" key="8">
    <source>
        <dbReference type="Proteomes" id="UP000326852"/>
    </source>
</evidence>
<name>A0A5N6MFK2_9MICC</name>
<feature type="transmembrane region" description="Helical" evidence="6">
    <location>
        <begin position="106"/>
        <end position="122"/>
    </location>
</feature>
<comment type="subcellular location">
    <subcellularLocation>
        <location evidence="1">Cell membrane</location>
        <topology evidence="1">Multi-pass membrane protein</topology>
    </subcellularLocation>
</comment>
<feature type="transmembrane region" description="Helical" evidence="6">
    <location>
        <begin position="321"/>
        <end position="339"/>
    </location>
</feature>
<evidence type="ECO:0008006" key="9">
    <source>
        <dbReference type="Google" id="ProtNLM"/>
    </source>
</evidence>
<keyword evidence="3 6" id="KW-0812">Transmembrane</keyword>
<feature type="transmembrane region" description="Helical" evidence="6">
    <location>
        <begin position="240"/>
        <end position="260"/>
    </location>
</feature>
<feature type="transmembrane region" description="Helical" evidence="6">
    <location>
        <begin position="281"/>
        <end position="301"/>
    </location>
</feature>
<sequence length="411" mass="42350">MGALRRFTTFADQGVSSVSNFVAVAVAANVAGTGEFGQFSLAYAGLLLFLGAQRAFVGETLLVRYSRTGALNAPVIAASLGGSVLVAVPAALFLLAGAGLAGGQDALLWLVMALAAPFILLQDSLRYLFICQGLPVRALAVDGIWACVSIPAMLLAAAAGRPLLPVLACWVGGALAALVTGLVLARSLPAVPAGARWLWLNRDCAFRYLAEFAALNASSFAVLYLLVFPLGAAGVGALRAAQLLFSPLNTVFSALKTAIIPELVRSRGTAAFRRRMLEASAVVGVLAVGWGAAVLFLPAAAGEWMLGDTWANATELRWPYAVQYLAMVPYTIMLAYFRASVANRLSTAMRGVLAGSTLVLPLCFALNSSAASAAWGFAAAVALASACGLLSIAAGRRSKPEAAAPQQVSSG</sequence>
<evidence type="ECO:0000256" key="5">
    <source>
        <dbReference type="ARBA" id="ARBA00023136"/>
    </source>
</evidence>
<evidence type="ECO:0000256" key="3">
    <source>
        <dbReference type="ARBA" id="ARBA00022692"/>
    </source>
</evidence>
<dbReference type="EMBL" id="VTFX01000005">
    <property type="protein sequence ID" value="KAD3515242.1"/>
    <property type="molecule type" value="Genomic_DNA"/>
</dbReference>
<evidence type="ECO:0000256" key="4">
    <source>
        <dbReference type="ARBA" id="ARBA00022989"/>
    </source>
</evidence>
<feature type="transmembrane region" description="Helical" evidence="6">
    <location>
        <begin position="75"/>
        <end position="100"/>
    </location>
</feature>
<organism evidence="7 8">
    <name type="scientific">Arthrobacter yangruifuii</name>
    <dbReference type="NCBI Taxonomy" id="2606616"/>
    <lineage>
        <taxon>Bacteria</taxon>
        <taxon>Bacillati</taxon>
        <taxon>Actinomycetota</taxon>
        <taxon>Actinomycetes</taxon>
        <taxon>Micrococcales</taxon>
        <taxon>Micrococcaceae</taxon>
        <taxon>Arthrobacter</taxon>
    </lineage>
</organism>
<feature type="transmembrane region" description="Helical" evidence="6">
    <location>
        <begin position="206"/>
        <end position="228"/>
    </location>
</feature>
<dbReference type="GO" id="GO:0005886">
    <property type="term" value="C:plasma membrane"/>
    <property type="evidence" value="ECO:0007669"/>
    <property type="project" value="UniProtKB-SubCell"/>
</dbReference>
<keyword evidence="8" id="KW-1185">Reference proteome</keyword>
<dbReference type="RefSeq" id="WP_152272883.1">
    <property type="nucleotide sequence ID" value="NZ_VTFX01000005.1"/>
</dbReference>
<dbReference type="PANTHER" id="PTHR30250:SF26">
    <property type="entry name" value="PSMA PROTEIN"/>
    <property type="match status" value="1"/>
</dbReference>
<comment type="caution">
    <text evidence="7">The sequence shown here is derived from an EMBL/GenBank/DDBJ whole genome shotgun (WGS) entry which is preliminary data.</text>
</comment>
<evidence type="ECO:0000313" key="7">
    <source>
        <dbReference type="EMBL" id="KAD3515242.1"/>
    </source>
</evidence>
<reference evidence="7 8" key="1">
    <citation type="submission" date="2019-08" db="EMBL/GenBank/DDBJ databases">
        <title>Arthrobacter sp. nov., isolated from plateau pika and Tibetan wild ass.</title>
        <authorList>
            <person name="Ge Y."/>
        </authorList>
    </citation>
    <scope>NUCLEOTIDE SEQUENCE [LARGE SCALE GENOMIC DNA]</scope>
    <source>
        <strain evidence="7 8">785</strain>
    </source>
</reference>
<keyword evidence="5 6" id="KW-0472">Membrane</keyword>
<feature type="transmembrane region" description="Helical" evidence="6">
    <location>
        <begin position="134"/>
        <end position="157"/>
    </location>
</feature>
<keyword evidence="2" id="KW-1003">Cell membrane</keyword>
<protein>
    <recommendedName>
        <fullName evidence="9">Membrane protein involved in the export of O-antigen and teichoic acid</fullName>
    </recommendedName>
</protein>
<keyword evidence="4 6" id="KW-1133">Transmembrane helix</keyword>
<dbReference type="AlphaFoldDB" id="A0A5N6MFK2"/>
<proteinExistence type="predicted"/>
<dbReference type="InterPro" id="IPR050833">
    <property type="entry name" value="Poly_Biosynth_Transport"/>
</dbReference>
<feature type="transmembrane region" description="Helical" evidence="6">
    <location>
        <begin position="41"/>
        <end position="63"/>
    </location>
</feature>
<evidence type="ECO:0000256" key="6">
    <source>
        <dbReference type="SAM" id="Phobius"/>
    </source>
</evidence>
<feature type="transmembrane region" description="Helical" evidence="6">
    <location>
        <begin position="373"/>
        <end position="394"/>
    </location>
</feature>
<dbReference type="Proteomes" id="UP000326852">
    <property type="component" value="Unassembled WGS sequence"/>
</dbReference>
<accession>A0A5N6MFK2</accession>
<evidence type="ECO:0000256" key="2">
    <source>
        <dbReference type="ARBA" id="ARBA00022475"/>
    </source>
</evidence>
<feature type="transmembrane region" description="Helical" evidence="6">
    <location>
        <begin position="351"/>
        <end position="367"/>
    </location>
</feature>
<gene>
    <name evidence="7" type="ORF">GD627_13255</name>
</gene>
<dbReference type="PANTHER" id="PTHR30250">
    <property type="entry name" value="PST FAMILY PREDICTED COLANIC ACID TRANSPORTER"/>
    <property type="match status" value="1"/>
</dbReference>
<feature type="transmembrane region" description="Helical" evidence="6">
    <location>
        <begin position="163"/>
        <end position="185"/>
    </location>
</feature>
<evidence type="ECO:0000256" key="1">
    <source>
        <dbReference type="ARBA" id="ARBA00004651"/>
    </source>
</evidence>